<evidence type="ECO:0000256" key="12">
    <source>
        <dbReference type="RuleBase" id="RU000461"/>
    </source>
</evidence>
<dbReference type="InterPro" id="IPR050651">
    <property type="entry name" value="Plant_Cytochrome_P450_Monoox"/>
</dbReference>
<keyword evidence="6 13" id="KW-1133">Transmembrane helix</keyword>
<sequence>MDETRLYFISFLSIVISLIFTYKLFVHKKLKNLPPGPPSLPIIGHLHLIKSSVHRVFQTFSFEYGPVISLRFGSRPVLVVTSPSAVEECFTKHDVILSNRPVLPSGKYLDYNQTTLISAPYGHLWRDLRRITTLELFSSTRLKAYMRVREDEVKSFIKDLFHVCSQDYSVKVEMKSRIHGLSFNIIMKIIANKRFYGTEVEDLEEASKFKDVIRAVFELGGTSNPGDFIPVLQWIDFQGYDKKFKRLQIKSDNFSQSLIDEYTSAVTIEWAISLLLNHPGVLEKARAQIDEYIGHERLVEETDLPNLPYIQCIINETLRLFPAAPLLVPREPSQDCTIGGFHVSRGTMVIVNAWAIHRDPRLWDDPLSFKPERFEKAENVGYQFIPFGMGRRQCPGSGLSNRVVGLALVSLIQCFKWERIGEDLVDLSEGKGLAMSKYEPLEAMCKARQRMRDVLKKL</sequence>
<dbReference type="GO" id="GO:0020037">
    <property type="term" value="F:heme binding"/>
    <property type="evidence" value="ECO:0007669"/>
    <property type="project" value="InterPro"/>
</dbReference>
<keyword evidence="9 12" id="KW-0503">Monooxygenase</keyword>
<dbReference type="PRINTS" id="PR00385">
    <property type="entry name" value="P450"/>
</dbReference>
<organism evidence="14 15">
    <name type="scientific">Artemisia annua</name>
    <name type="common">Sweet wormwood</name>
    <dbReference type="NCBI Taxonomy" id="35608"/>
    <lineage>
        <taxon>Eukaryota</taxon>
        <taxon>Viridiplantae</taxon>
        <taxon>Streptophyta</taxon>
        <taxon>Embryophyta</taxon>
        <taxon>Tracheophyta</taxon>
        <taxon>Spermatophyta</taxon>
        <taxon>Magnoliopsida</taxon>
        <taxon>eudicotyledons</taxon>
        <taxon>Gunneridae</taxon>
        <taxon>Pentapetalae</taxon>
        <taxon>asterids</taxon>
        <taxon>campanulids</taxon>
        <taxon>Asterales</taxon>
        <taxon>Asteraceae</taxon>
        <taxon>Asteroideae</taxon>
        <taxon>Anthemideae</taxon>
        <taxon>Artemisiinae</taxon>
        <taxon>Artemisia</taxon>
    </lineage>
</organism>
<dbReference type="GO" id="GO:0004497">
    <property type="term" value="F:monooxygenase activity"/>
    <property type="evidence" value="ECO:0007669"/>
    <property type="project" value="UniProtKB-KW"/>
</dbReference>
<gene>
    <name evidence="14" type="ORF">CTI12_AA461960</name>
</gene>
<dbReference type="InterPro" id="IPR001128">
    <property type="entry name" value="Cyt_P450"/>
</dbReference>
<keyword evidence="3 11" id="KW-0349">Heme</keyword>
<feature type="binding site" description="axial binding residue" evidence="11">
    <location>
        <position position="394"/>
    </location>
    <ligand>
        <name>heme</name>
        <dbReference type="ChEBI" id="CHEBI:30413"/>
    </ligand>
    <ligandPart>
        <name>Fe</name>
        <dbReference type="ChEBI" id="CHEBI:18248"/>
    </ligandPart>
</feature>
<keyword evidence="15" id="KW-1185">Reference proteome</keyword>
<accession>A0A2U1LRR8</accession>
<dbReference type="STRING" id="35608.A0A2U1LRR8"/>
<evidence type="ECO:0000256" key="5">
    <source>
        <dbReference type="ARBA" id="ARBA00022723"/>
    </source>
</evidence>
<dbReference type="AlphaFoldDB" id="A0A2U1LRR8"/>
<evidence type="ECO:0000256" key="10">
    <source>
        <dbReference type="ARBA" id="ARBA00023136"/>
    </source>
</evidence>
<dbReference type="InterPro" id="IPR036396">
    <property type="entry name" value="Cyt_P450_sf"/>
</dbReference>
<dbReference type="Pfam" id="PF00067">
    <property type="entry name" value="p450"/>
    <property type="match status" value="2"/>
</dbReference>
<dbReference type="GO" id="GO:0005506">
    <property type="term" value="F:iron ion binding"/>
    <property type="evidence" value="ECO:0007669"/>
    <property type="project" value="InterPro"/>
</dbReference>
<feature type="transmembrane region" description="Helical" evidence="13">
    <location>
        <begin position="6"/>
        <end position="25"/>
    </location>
</feature>
<dbReference type="Proteomes" id="UP000245207">
    <property type="component" value="Unassembled WGS sequence"/>
</dbReference>
<proteinExistence type="inferred from homology"/>
<name>A0A2U1LRR8_ARTAN</name>
<evidence type="ECO:0000313" key="15">
    <source>
        <dbReference type="Proteomes" id="UP000245207"/>
    </source>
</evidence>
<dbReference type="InterPro" id="IPR017972">
    <property type="entry name" value="Cyt_P450_CS"/>
</dbReference>
<evidence type="ECO:0000256" key="6">
    <source>
        <dbReference type="ARBA" id="ARBA00022989"/>
    </source>
</evidence>
<comment type="cofactor">
    <cofactor evidence="11">
        <name>heme</name>
        <dbReference type="ChEBI" id="CHEBI:30413"/>
    </cofactor>
</comment>
<dbReference type="OrthoDB" id="1055148at2759"/>
<dbReference type="PRINTS" id="PR00463">
    <property type="entry name" value="EP450I"/>
</dbReference>
<evidence type="ECO:0000256" key="2">
    <source>
        <dbReference type="ARBA" id="ARBA00010617"/>
    </source>
</evidence>
<comment type="caution">
    <text evidence="14">The sequence shown here is derived from an EMBL/GenBank/DDBJ whole genome shotgun (WGS) entry which is preliminary data.</text>
</comment>
<protein>
    <submittedName>
        <fullName evidence="14">Cytochrome P450</fullName>
    </submittedName>
</protein>
<keyword evidence="4 13" id="KW-0812">Transmembrane</keyword>
<evidence type="ECO:0000256" key="9">
    <source>
        <dbReference type="ARBA" id="ARBA00023033"/>
    </source>
</evidence>
<dbReference type="GO" id="GO:0016020">
    <property type="term" value="C:membrane"/>
    <property type="evidence" value="ECO:0007669"/>
    <property type="project" value="UniProtKB-SubCell"/>
</dbReference>
<evidence type="ECO:0000256" key="4">
    <source>
        <dbReference type="ARBA" id="ARBA00022692"/>
    </source>
</evidence>
<dbReference type="SUPFAM" id="SSF48264">
    <property type="entry name" value="Cytochrome P450"/>
    <property type="match status" value="1"/>
</dbReference>
<dbReference type="FunFam" id="1.10.630.10:FF:000257">
    <property type="entry name" value="Os02g0503850 protein"/>
    <property type="match status" value="1"/>
</dbReference>
<keyword evidence="10 13" id="KW-0472">Membrane</keyword>
<dbReference type="PANTHER" id="PTHR47947">
    <property type="entry name" value="CYTOCHROME P450 82C3-RELATED"/>
    <property type="match status" value="1"/>
</dbReference>
<evidence type="ECO:0000256" key="7">
    <source>
        <dbReference type="ARBA" id="ARBA00023002"/>
    </source>
</evidence>
<evidence type="ECO:0000256" key="1">
    <source>
        <dbReference type="ARBA" id="ARBA00004167"/>
    </source>
</evidence>
<dbReference type="GO" id="GO:0016705">
    <property type="term" value="F:oxidoreductase activity, acting on paired donors, with incorporation or reduction of molecular oxygen"/>
    <property type="evidence" value="ECO:0007669"/>
    <property type="project" value="InterPro"/>
</dbReference>
<evidence type="ECO:0000256" key="13">
    <source>
        <dbReference type="SAM" id="Phobius"/>
    </source>
</evidence>
<dbReference type="CDD" id="cd20653">
    <property type="entry name" value="CYP81"/>
    <property type="match status" value="1"/>
</dbReference>
<reference evidence="14 15" key="1">
    <citation type="journal article" date="2018" name="Mol. Plant">
        <title>The genome of Artemisia annua provides insight into the evolution of Asteraceae family and artemisinin biosynthesis.</title>
        <authorList>
            <person name="Shen Q."/>
            <person name="Zhang L."/>
            <person name="Liao Z."/>
            <person name="Wang S."/>
            <person name="Yan T."/>
            <person name="Shi P."/>
            <person name="Liu M."/>
            <person name="Fu X."/>
            <person name="Pan Q."/>
            <person name="Wang Y."/>
            <person name="Lv Z."/>
            <person name="Lu X."/>
            <person name="Zhang F."/>
            <person name="Jiang W."/>
            <person name="Ma Y."/>
            <person name="Chen M."/>
            <person name="Hao X."/>
            <person name="Li L."/>
            <person name="Tang Y."/>
            <person name="Lv G."/>
            <person name="Zhou Y."/>
            <person name="Sun X."/>
            <person name="Brodelius P.E."/>
            <person name="Rose J.K.C."/>
            <person name="Tang K."/>
        </authorList>
    </citation>
    <scope>NUCLEOTIDE SEQUENCE [LARGE SCALE GENOMIC DNA]</scope>
    <source>
        <strain evidence="15">cv. Huhao1</strain>
        <tissue evidence="14">Leaf</tissue>
    </source>
</reference>
<comment type="similarity">
    <text evidence="2 12">Belongs to the cytochrome P450 family.</text>
</comment>
<keyword evidence="5 11" id="KW-0479">Metal-binding</keyword>
<comment type="subcellular location">
    <subcellularLocation>
        <location evidence="1">Membrane</location>
        <topology evidence="1">Single-pass membrane protein</topology>
    </subcellularLocation>
</comment>
<evidence type="ECO:0000256" key="8">
    <source>
        <dbReference type="ARBA" id="ARBA00023004"/>
    </source>
</evidence>
<evidence type="ECO:0000313" key="14">
    <source>
        <dbReference type="EMBL" id="PWA51679.1"/>
    </source>
</evidence>
<keyword evidence="7 12" id="KW-0560">Oxidoreductase</keyword>
<dbReference type="Gene3D" id="1.10.630.10">
    <property type="entry name" value="Cytochrome P450"/>
    <property type="match status" value="2"/>
</dbReference>
<dbReference type="PROSITE" id="PS00086">
    <property type="entry name" value="CYTOCHROME_P450"/>
    <property type="match status" value="1"/>
</dbReference>
<dbReference type="PANTHER" id="PTHR47947:SF62">
    <property type="entry name" value="CYTOCHROME P450, FAMILY 81, SUBFAMILY D, POLYPEPTIDE 5"/>
    <property type="match status" value="1"/>
</dbReference>
<dbReference type="InterPro" id="IPR002401">
    <property type="entry name" value="Cyt_P450_E_grp-I"/>
</dbReference>
<dbReference type="EMBL" id="PKPP01008064">
    <property type="protein sequence ID" value="PWA51679.1"/>
    <property type="molecule type" value="Genomic_DNA"/>
</dbReference>
<keyword evidence="8 11" id="KW-0408">Iron</keyword>
<evidence type="ECO:0000256" key="11">
    <source>
        <dbReference type="PIRSR" id="PIRSR602401-1"/>
    </source>
</evidence>
<evidence type="ECO:0000256" key="3">
    <source>
        <dbReference type="ARBA" id="ARBA00022617"/>
    </source>
</evidence>